<accession>A0ACC1H7V1</accession>
<dbReference type="Proteomes" id="UP001145114">
    <property type="component" value="Unassembled WGS sequence"/>
</dbReference>
<proteinExistence type="predicted"/>
<evidence type="ECO:0000313" key="1">
    <source>
        <dbReference type="EMBL" id="KAJ1672509.1"/>
    </source>
</evidence>
<evidence type="ECO:0000313" key="2">
    <source>
        <dbReference type="Proteomes" id="UP001145114"/>
    </source>
</evidence>
<keyword evidence="2" id="KW-1185">Reference proteome</keyword>
<feature type="non-terminal residue" evidence="1">
    <location>
        <position position="206"/>
    </location>
</feature>
<comment type="caution">
    <text evidence="1">The sequence shown here is derived from an EMBL/GenBank/DDBJ whole genome shotgun (WGS) entry which is preliminary data.</text>
</comment>
<reference evidence="1" key="1">
    <citation type="submission" date="2022-06" db="EMBL/GenBank/DDBJ databases">
        <title>Phylogenomic reconstructions and comparative analyses of Kickxellomycotina fungi.</title>
        <authorList>
            <person name="Reynolds N.K."/>
            <person name="Stajich J.E."/>
            <person name="Barry K."/>
            <person name="Grigoriev I.V."/>
            <person name="Crous P."/>
            <person name="Smith M.E."/>
        </authorList>
    </citation>
    <scope>NUCLEOTIDE SEQUENCE</scope>
    <source>
        <strain evidence="1">RSA 2271</strain>
    </source>
</reference>
<organism evidence="1 2">
    <name type="scientific">Spiromyces aspiralis</name>
    <dbReference type="NCBI Taxonomy" id="68401"/>
    <lineage>
        <taxon>Eukaryota</taxon>
        <taxon>Fungi</taxon>
        <taxon>Fungi incertae sedis</taxon>
        <taxon>Zoopagomycota</taxon>
        <taxon>Kickxellomycotina</taxon>
        <taxon>Kickxellomycetes</taxon>
        <taxon>Kickxellales</taxon>
        <taxon>Kickxellaceae</taxon>
        <taxon>Spiromyces</taxon>
    </lineage>
</organism>
<name>A0ACC1H7V1_9FUNG</name>
<dbReference type="EMBL" id="JAMZIH010008271">
    <property type="protein sequence ID" value="KAJ1672509.1"/>
    <property type="molecule type" value="Genomic_DNA"/>
</dbReference>
<sequence>MQKYDPSHDWYHVQRVVRQALRIAADESRRLNRPDAVDLEVVHLASLLHDVNDAKYKPASGETSITDFLIERGLDGVRAELIARIVQSVSFRQELQFIEQDSLGQADPDEKEWRATCLELHCVQDADRLESIGAFGIARCMAFSAARNRPLFDPEDKPIDNMSFDQYEVLTKNNEGSAVRHFYEKLFRIKDLIKTHTGREEAERRT</sequence>
<gene>
    <name evidence="1" type="ORF">EV182_007038</name>
</gene>
<protein>
    <submittedName>
        <fullName evidence="1">Uncharacterized protein</fullName>
    </submittedName>
</protein>